<name>A0A0E9XN96_ANGAN</name>
<dbReference type="EMBL" id="GBXM01004706">
    <property type="protein sequence ID" value="JAI03872.1"/>
    <property type="molecule type" value="Transcribed_RNA"/>
</dbReference>
<dbReference type="AlphaFoldDB" id="A0A0E9XN96"/>
<accession>A0A0E9XN96</accession>
<sequence length="22" mass="2414">MITVVIMLTLPSGCCNMKSLKM</sequence>
<protein>
    <submittedName>
        <fullName evidence="1">Uncharacterized protein</fullName>
    </submittedName>
</protein>
<reference evidence="1" key="1">
    <citation type="submission" date="2014-11" db="EMBL/GenBank/DDBJ databases">
        <authorList>
            <person name="Amaro Gonzalez C."/>
        </authorList>
    </citation>
    <scope>NUCLEOTIDE SEQUENCE</scope>
</reference>
<evidence type="ECO:0000313" key="1">
    <source>
        <dbReference type="EMBL" id="JAI03872.1"/>
    </source>
</evidence>
<reference evidence="1" key="2">
    <citation type="journal article" date="2015" name="Fish Shellfish Immunol.">
        <title>Early steps in the European eel (Anguilla anguilla)-Vibrio vulnificus interaction in the gills: Role of the RtxA13 toxin.</title>
        <authorList>
            <person name="Callol A."/>
            <person name="Pajuelo D."/>
            <person name="Ebbesson L."/>
            <person name="Teles M."/>
            <person name="MacKenzie S."/>
            <person name="Amaro C."/>
        </authorList>
    </citation>
    <scope>NUCLEOTIDE SEQUENCE</scope>
</reference>
<proteinExistence type="predicted"/>
<organism evidence="1">
    <name type="scientific">Anguilla anguilla</name>
    <name type="common">European freshwater eel</name>
    <name type="synonym">Muraena anguilla</name>
    <dbReference type="NCBI Taxonomy" id="7936"/>
    <lineage>
        <taxon>Eukaryota</taxon>
        <taxon>Metazoa</taxon>
        <taxon>Chordata</taxon>
        <taxon>Craniata</taxon>
        <taxon>Vertebrata</taxon>
        <taxon>Euteleostomi</taxon>
        <taxon>Actinopterygii</taxon>
        <taxon>Neopterygii</taxon>
        <taxon>Teleostei</taxon>
        <taxon>Anguilliformes</taxon>
        <taxon>Anguillidae</taxon>
        <taxon>Anguilla</taxon>
    </lineage>
</organism>